<evidence type="ECO:0000256" key="2">
    <source>
        <dbReference type="ARBA" id="ARBA00022692"/>
    </source>
</evidence>
<dbReference type="RefSeq" id="WP_193810604.1">
    <property type="nucleotide sequence ID" value="NZ_CP040442.1"/>
</dbReference>
<accession>A0A7M2Y847</accession>
<dbReference type="Proteomes" id="UP000594195">
    <property type="component" value="Chromosome"/>
</dbReference>
<dbReference type="GO" id="GO:0015134">
    <property type="term" value="F:hexuronate transmembrane transporter activity"/>
    <property type="evidence" value="ECO:0007669"/>
    <property type="project" value="TreeGrafter"/>
</dbReference>
<evidence type="ECO:0000256" key="5">
    <source>
        <dbReference type="SAM" id="Phobius"/>
    </source>
</evidence>
<feature type="transmembrane region" description="Helical" evidence="5">
    <location>
        <begin position="129"/>
        <end position="148"/>
    </location>
</feature>
<organism evidence="7 8">
    <name type="scientific">Kaistella flava</name>
    <name type="common">ex Peng et al. 2021</name>
    <dbReference type="NCBI Taxonomy" id="2038776"/>
    <lineage>
        <taxon>Bacteria</taxon>
        <taxon>Pseudomonadati</taxon>
        <taxon>Bacteroidota</taxon>
        <taxon>Flavobacteriia</taxon>
        <taxon>Flavobacteriales</taxon>
        <taxon>Weeksellaceae</taxon>
        <taxon>Chryseobacterium group</taxon>
        <taxon>Kaistella</taxon>
    </lineage>
</organism>
<evidence type="ECO:0000313" key="7">
    <source>
        <dbReference type="EMBL" id="QOW10437.1"/>
    </source>
</evidence>
<feature type="transmembrane region" description="Helical" evidence="5">
    <location>
        <begin position="479"/>
        <end position="499"/>
    </location>
</feature>
<feature type="transmembrane region" description="Helical" evidence="5">
    <location>
        <begin position="178"/>
        <end position="197"/>
    </location>
</feature>
<keyword evidence="4 5" id="KW-0472">Membrane</keyword>
<feature type="transmembrane region" description="Helical" evidence="5">
    <location>
        <begin position="275"/>
        <end position="294"/>
    </location>
</feature>
<dbReference type="InterPro" id="IPR020846">
    <property type="entry name" value="MFS_dom"/>
</dbReference>
<feature type="transmembrane region" description="Helical" evidence="5">
    <location>
        <begin position="314"/>
        <end position="335"/>
    </location>
</feature>
<dbReference type="InterPro" id="IPR050382">
    <property type="entry name" value="MFS_Na/Anion_cotransporter"/>
</dbReference>
<dbReference type="PROSITE" id="PS50850">
    <property type="entry name" value="MFS"/>
    <property type="match status" value="1"/>
</dbReference>
<feature type="transmembrane region" description="Helical" evidence="5">
    <location>
        <begin position="84"/>
        <end position="109"/>
    </location>
</feature>
<dbReference type="PANTHER" id="PTHR11662:SF285">
    <property type="entry name" value="HEXURONATE TRANSPORTER"/>
    <property type="match status" value="1"/>
</dbReference>
<feature type="transmembrane region" description="Helical" evidence="5">
    <location>
        <begin position="405"/>
        <end position="423"/>
    </location>
</feature>
<dbReference type="Pfam" id="PF07690">
    <property type="entry name" value="MFS_1"/>
    <property type="match status" value="1"/>
</dbReference>
<evidence type="ECO:0000256" key="1">
    <source>
        <dbReference type="ARBA" id="ARBA00004141"/>
    </source>
</evidence>
<feature type="transmembrane region" description="Helical" evidence="5">
    <location>
        <begin position="53"/>
        <end position="72"/>
    </location>
</feature>
<dbReference type="PANTHER" id="PTHR11662">
    <property type="entry name" value="SOLUTE CARRIER FAMILY 17"/>
    <property type="match status" value="1"/>
</dbReference>
<dbReference type="InterPro" id="IPR011701">
    <property type="entry name" value="MFS"/>
</dbReference>
<evidence type="ECO:0000259" key="6">
    <source>
        <dbReference type="PROSITE" id="PS50850"/>
    </source>
</evidence>
<protein>
    <submittedName>
        <fullName evidence="7">MFS transporter</fullName>
    </submittedName>
</protein>
<dbReference type="GO" id="GO:0016020">
    <property type="term" value="C:membrane"/>
    <property type="evidence" value="ECO:0007669"/>
    <property type="project" value="UniProtKB-SubCell"/>
</dbReference>
<dbReference type="SUPFAM" id="SSF103473">
    <property type="entry name" value="MFS general substrate transporter"/>
    <property type="match status" value="1"/>
</dbReference>
<keyword evidence="3 5" id="KW-1133">Transmembrane helix</keyword>
<evidence type="ECO:0000256" key="4">
    <source>
        <dbReference type="ARBA" id="ARBA00023136"/>
    </source>
</evidence>
<name>A0A7M2Y847_9FLAO</name>
<keyword evidence="8" id="KW-1185">Reference proteome</keyword>
<dbReference type="KEGG" id="kfa:Q73A0000_08685"/>
<feature type="transmembrane region" description="Helical" evidence="5">
    <location>
        <begin position="203"/>
        <end position="224"/>
    </location>
</feature>
<evidence type="ECO:0000313" key="8">
    <source>
        <dbReference type="Proteomes" id="UP000594195"/>
    </source>
</evidence>
<comment type="subcellular location">
    <subcellularLocation>
        <location evidence="1">Membrane</location>
        <topology evidence="1">Multi-pass membrane protein</topology>
    </subcellularLocation>
</comment>
<dbReference type="EMBL" id="CP040442">
    <property type="protein sequence ID" value="QOW10437.1"/>
    <property type="molecule type" value="Genomic_DNA"/>
</dbReference>
<feature type="domain" description="Major facilitator superfamily (MFS) profile" evidence="6">
    <location>
        <begin position="16"/>
        <end position="503"/>
    </location>
</feature>
<dbReference type="CDD" id="cd17319">
    <property type="entry name" value="MFS_ExuT_GudP_like"/>
    <property type="match status" value="1"/>
</dbReference>
<dbReference type="AlphaFoldDB" id="A0A7M2Y847"/>
<feature type="transmembrane region" description="Helical" evidence="5">
    <location>
        <begin position="12"/>
        <end position="29"/>
    </location>
</feature>
<gene>
    <name evidence="7" type="ORF">Q73A0000_08685</name>
</gene>
<feature type="transmembrane region" description="Helical" evidence="5">
    <location>
        <begin position="371"/>
        <end position="393"/>
    </location>
</feature>
<proteinExistence type="predicted"/>
<sequence length="511" mass="57407">MKREISMKPSNYRWTICTLLFLATTINYMDRQVLSLTWKDFIEPEFHWNNNDYGNITALFSIFYAVSMFFAGKFVDWLDTKKGFMWAIGIWSVGACLHAFCGIATSGLITGDWIFSFEGSKEALAKVDNVSLIISTSVTLFIFARLILAVGEAGNFPAAIKTTAEFFPKKDRAFSTSIFNAGATVGALAAPLTIPFIARAYGWEMAFIIIGALGFLWMGLWQFYYRKPHLCKKLNAEELKYIQQDDTEEDIAKRASSEKEKSFTFAQSFKYRQTWAFIVGKFMTDGVWWFYLFWTPAYLSSVYGMDSTKSAIPLFILYAITLLSIIGGWLPKYFVDKLGMNPYSGRMKAMLIFAFFPLLALVAQPAGSISYWFPVIIIGIAGAAHQAWSANIFSTVGDMFPKRAIATITGIGGMAGGLGSFLINKGSGVLFDYSHKAWTTVNGVPFLQKYPQFNTERIPEHFFEDLRNSGAVISDGINTGYMIIFSICAVAYLIAWFLMKSLVPQYKVIKD</sequence>
<evidence type="ECO:0000256" key="3">
    <source>
        <dbReference type="ARBA" id="ARBA00022989"/>
    </source>
</evidence>
<dbReference type="Gene3D" id="1.20.1250.20">
    <property type="entry name" value="MFS general substrate transporter like domains"/>
    <property type="match status" value="2"/>
</dbReference>
<reference evidence="7 8" key="1">
    <citation type="submission" date="2019-05" db="EMBL/GenBank/DDBJ databases">
        <title>Chryseobacterium sp. isolated from King George Island, maritime Antarctica.</title>
        <authorList>
            <person name="Peng X."/>
        </authorList>
    </citation>
    <scope>NUCLEOTIDE SEQUENCE [LARGE SCALE GENOMIC DNA]</scope>
    <source>
        <strain evidence="7 8">7-3A</strain>
    </source>
</reference>
<keyword evidence="2 5" id="KW-0812">Transmembrane</keyword>
<dbReference type="InterPro" id="IPR036259">
    <property type="entry name" value="MFS_trans_sf"/>
</dbReference>